<dbReference type="Proteomes" id="UP000184440">
    <property type="component" value="Unassembled WGS sequence"/>
</dbReference>
<dbReference type="AlphaFoldDB" id="A0A1M7RD92"/>
<protein>
    <submittedName>
        <fullName evidence="1">Uncharacterized protein</fullName>
    </submittedName>
</protein>
<sequence>MIVGVGLRTEILHGFGAKDLVGDLWILHDPQRYRAW</sequence>
<evidence type="ECO:0000313" key="1">
    <source>
        <dbReference type="EMBL" id="SHN44160.1"/>
    </source>
</evidence>
<evidence type="ECO:0000313" key="2">
    <source>
        <dbReference type="Proteomes" id="UP000184440"/>
    </source>
</evidence>
<accession>A0A1M7RD92</accession>
<gene>
    <name evidence="1" type="ORF">SAMN05443668_11089</name>
</gene>
<dbReference type="EMBL" id="FRCS01000010">
    <property type="protein sequence ID" value="SHN44160.1"/>
    <property type="molecule type" value="Genomic_DNA"/>
</dbReference>
<reference evidence="1 2" key="1">
    <citation type="submission" date="2016-11" db="EMBL/GenBank/DDBJ databases">
        <authorList>
            <person name="Jaros S."/>
            <person name="Januszkiewicz K."/>
            <person name="Wedrychowicz H."/>
        </authorList>
    </citation>
    <scope>NUCLEOTIDE SEQUENCE [LARGE SCALE GENOMIC DNA]</scope>
    <source>
        <strain evidence="1 2">DSM 46144</strain>
    </source>
</reference>
<name>A0A1M7RD92_9ACTN</name>
<proteinExistence type="predicted"/>
<keyword evidence="2" id="KW-1185">Reference proteome</keyword>
<organism evidence="1 2">
    <name type="scientific">Cryptosporangium aurantiacum</name>
    <dbReference type="NCBI Taxonomy" id="134849"/>
    <lineage>
        <taxon>Bacteria</taxon>
        <taxon>Bacillati</taxon>
        <taxon>Actinomycetota</taxon>
        <taxon>Actinomycetes</taxon>
        <taxon>Cryptosporangiales</taxon>
        <taxon>Cryptosporangiaceae</taxon>
        <taxon>Cryptosporangium</taxon>
    </lineage>
</organism>